<evidence type="ECO:0000256" key="2">
    <source>
        <dbReference type="ARBA" id="ARBA00005709"/>
    </source>
</evidence>
<dbReference type="Pfam" id="PF00669">
    <property type="entry name" value="Flagellin_N"/>
    <property type="match status" value="1"/>
</dbReference>
<evidence type="ECO:0000313" key="5">
    <source>
        <dbReference type="EMBL" id="THV24670.1"/>
    </source>
</evidence>
<feature type="domain" description="Flagellin N-terminal" evidence="4">
    <location>
        <begin position="44"/>
        <end position="141"/>
    </location>
</feature>
<protein>
    <submittedName>
        <fullName evidence="5">Flagellar hook associated protein</fullName>
    </submittedName>
</protein>
<dbReference type="GO" id="GO:0005198">
    <property type="term" value="F:structural molecule activity"/>
    <property type="evidence" value="ECO:0007669"/>
    <property type="project" value="InterPro"/>
</dbReference>
<evidence type="ECO:0000313" key="6">
    <source>
        <dbReference type="Proteomes" id="UP000308828"/>
    </source>
</evidence>
<keyword evidence="5" id="KW-0969">Cilium</keyword>
<dbReference type="Proteomes" id="UP000308828">
    <property type="component" value="Unassembled WGS sequence"/>
</dbReference>
<evidence type="ECO:0000256" key="1">
    <source>
        <dbReference type="ARBA" id="ARBA00004365"/>
    </source>
</evidence>
<dbReference type="SUPFAM" id="SSF64518">
    <property type="entry name" value="Phase 1 flagellin"/>
    <property type="match status" value="1"/>
</dbReference>
<dbReference type="InterPro" id="IPR001029">
    <property type="entry name" value="Flagellin_N"/>
</dbReference>
<gene>
    <name evidence="5" type="ORF">FAA97_00175</name>
</gene>
<name>A0A4S8P3U4_9HYPH</name>
<keyword evidence="5" id="KW-0966">Cell projection</keyword>
<evidence type="ECO:0000259" key="4">
    <source>
        <dbReference type="Pfam" id="PF00669"/>
    </source>
</evidence>
<keyword evidence="3" id="KW-0975">Bacterial flagellum</keyword>
<dbReference type="EMBL" id="STGV01000001">
    <property type="protein sequence ID" value="THV24670.1"/>
    <property type="molecule type" value="Genomic_DNA"/>
</dbReference>
<dbReference type="AlphaFoldDB" id="A0A4S8P3U4"/>
<dbReference type="OrthoDB" id="8328560at2"/>
<proteinExistence type="inferred from homology"/>
<evidence type="ECO:0000256" key="3">
    <source>
        <dbReference type="ARBA" id="ARBA00023143"/>
    </source>
</evidence>
<dbReference type="GO" id="GO:0009288">
    <property type="term" value="C:bacterial-type flagellum"/>
    <property type="evidence" value="ECO:0007669"/>
    <property type="project" value="UniProtKB-SubCell"/>
</dbReference>
<comment type="subcellular location">
    <subcellularLocation>
        <location evidence="1">Bacterial flagellum</location>
    </subcellularLocation>
</comment>
<organism evidence="5 6">
    <name type="scientific">Peteryoungia ipomoeae</name>
    <dbReference type="NCBI Taxonomy" id="1210932"/>
    <lineage>
        <taxon>Bacteria</taxon>
        <taxon>Pseudomonadati</taxon>
        <taxon>Pseudomonadota</taxon>
        <taxon>Alphaproteobacteria</taxon>
        <taxon>Hyphomicrobiales</taxon>
        <taxon>Rhizobiaceae</taxon>
        <taxon>Peteryoungia</taxon>
    </lineage>
</organism>
<keyword evidence="5" id="KW-0282">Flagellum</keyword>
<comment type="caution">
    <text evidence="5">The sequence shown here is derived from an EMBL/GenBank/DDBJ whole genome shotgun (WGS) entry which is preliminary data.</text>
</comment>
<accession>A0A4S8P3U4</accession>
<comment type="similarity">
    <text evidence="2">Belongs to the bacterial flagellin family.</text>
</comment>
<reference evidence="5 6" key="1">
    <citation type="submission" date="2019-04" db="EMBL/GenBank/DDBJ databases">
        <title>Genome sequence of strain shin9-1.</title>
        <authorList>
            <person name="Gao J."/>
            <person name="Sun J."/>
        </authorList>
    </citation>
    <scope>NUCLEOTIDE SEQUENCE [LARGE SCALE GENOMIC DNA]</scope>
    <source>
        <strain evidence="6">shin9-1</strain>
    </source>
</reference>
<keyword evidence="6" id="KW-1185">Reference proteome</keyword>
<sequence>MTGGRSRMVSVSYNPSAVQSLSQRIGTSAVERVQPAAKPEVRSERGVDTSAYWSISTTMRAENLSLTAVQDANSLAAAQVDATASGLDQATDIVAQMQQKLIMAKAGGSNRAAIGSEVEALKAELVNVAAAGRFGGENWLEVEAGGMPKVASMLASVGSDNAGNLSLNMIDFDTAKSTLVSRAEARDGLLTRPYAGTTMSGVNYNYFVLDAQSELSNPSQSREIKVNERTTSEELEGMITTLNRVMIDMVGASAEVSATKGQISGDLDFLDAWQSPLDADVSRMVDADMGELAVRRMAETAQAQLQTSGLNIGNTSMSQGLKFFL</sequence>
<dbReference type="Gene3D" id="1.20.1330.10">
    <property type="entry name" value="f41 fragment of flagellin, N-terminal domain"/>
    <property type="match status" value="1"/>
</dbReference>